<reference evidence="3 4" key="1">
    <citation type="journal article" date="2015" name="Int. J. Syst. Evol. Microbiol.">
        <title>Streptomyces gilvifuscus sp. nov., an actinomycete that produces antibacterial compounds isolated from soil.</title>
        <authorList>
            <person name="Nguyen T.M."/>
            <person name="Kim J."/>
        </authorList>
    </citation>
    <scope>NUCLEOTIDE SEQUENCE [LARGE SCALE GENOMIC DNA]</scope>
    <source>
        <strain evidence="3 4">T113</strain>
    </source>
</reference>
<dbReference type="Pfam" id="PF13560">
    <property type="entry name" value="HTH_31"/>
    <property type="match status" value="1"/>
</dbReference>
<dbReference type="EMBL" id="JAQOSK010000006">
    <property type="protein sequence ID" value="MDC2956128.1"/>
    <property type="molecule type" value="Genomic_DNA"/>
</dbReference>
<dbReference type="SMART" id="SM00530">
    <property type="entry name" value="HTH_XRE"/>
    <property type="match status" value="1"/>
</dbReference>
<evidence type="ECO:0000259" key="2">
    <source>
        <dbReference type="PROSITE" id="PS50943"/>
    </source>
</evidence>
<dbReference type="RefSeq" id="WP_272175713.1">
    <property type="nucleotide sequence ID" value="NZ_JAQOSK010000006.1"/>
</dbReference>
<comment type="caution">
    <text evidence="3">The sequence shown here is derived from an EMBL/GenBank/DDBJ whole genome shotgun (WGS) entry which is preliminary data.</text>
</comment>
<dbReference type="PROSITE" id="PS50943">
    <property type="entry name" value="HTH_CROC1"/>
    <property type="match status" value="1"/>
</dbReference>
<feature type="region of interest" description="Disordered" evidence="1">
    <location>
        <begin position="73"/>
        <end position="103"/>
    </location>
</feature>
<protein>
    <submittedName>
        <fullName evidence="3">Helix-turn-helix transcriptional regulator</fullName>
    </submittedName>
</protein>
<feature type="domain" description="HTH cro/C1-type" evidence="2">
    <location>
        <begin position="12"/>
        <end position="57"/>
    </location>
</feature>
<proteinExistence type="predicted"/>
<evidence type="ECO:0000256" key="1">
    <source>
        <dbReference type="SAM" id="MobiDB-lite"/>
    </source>
</evidence>
<gene>
    <name evidence="3" type="ORF">PO587_16770</name>
</gene>
<name>A0ABT5FUG0_9ACTN</name>
<sequence length="439" mass="46333">MLERPCLFGAELRRLRIAAGLTLTQFATTVHYSKGQISKVETGRKRPSTEFARLCDAALEAGGALAALVPAVPGRRPSAQPPIPDQAGAMRTDSTNHPDDGQWSPPTRRQLMAAGAVSVFGVAASAPTTSAATTESESSGQPLVDAYRGLFDQYRRIGQLSPPQALLPTLVEQTGALRSLAVHTGGDAGRGLLALAARFAEFTGWMAQEAGDDAAAARWTVHAVDIAEAAGDQHLASYALVRQALITYYRGEGADTVALAEGALSGRLPPRIRALAAQRAAQGHALDGDHDACMRLLERARVLFDRAAAEGPASDAPVLGPTHLRDPVAMVTGWCLLDLGRPREAAELLDAQYARLAPDALRTRCRYGARRALAHAVAGEIAHACELTGDLLEHTSGVGSQTITADLRRLARVLSRHPRHPACRALAPSLTAALSPQAL</sequence>
<evidence type="ECO:0000313" key="3">
    <source>
        <dbReference type="EMBL" id="MDC2956128.1"/>
    </source>
</evidence>
<accession>A0ABT5FUG0</accession>
<keyword evidence="4" id="KW-1185">Reference proteome</keyword>
<dbReference type="InterPro" id="IPR001387">
    <property type="entry name" value="Cro/C1-type_HTH"/>
</dbReference>
<dbReference type="SUPFAM" id="SSF47413">
    <property type="entry name" value="lambda repressor-like DNA-binding domains"/>
    <property type="match status" value="1"/>
</dbReference>
<dbReference type="CDD" id="cd00093">
    <property type="entry name" value="HTH_XRE"/>
    <property type="match status" value="1"/>
</dbReference>
<dbReference type="InterPro" id="IPR010982">
    <property type="entry name" value="Lambda_DNA-bd_dom_sf"/>
</dbReference>
<organism evidence="3 4">
    <name type="scientific">Streptomyces gilvifuscus</name>
    <dbReference type="NCBI Taxonomy" id="1550617"/>
    <lineage>
        <taxon>Bacteria</taxon>
        <taxon>Bacillati</taxon>
        <taxon>Actinomycetota</taxon>
        <taxon>Actinomycetes</taxon>
        <taxon>Kitasatosporales</taxon>
        <taxon>Streptomycetaceae</taxon>
        <taxon>Streptomyces</taxon>
    </lineage>
</organism>
<dbReference type="Gene3D" id="1.10.260.40">
    <property type="entry name" value="lambda repressor-like DNA-binding domains"/>
    <property type="match status" value="1"/>
</dbReference>
<dbReference type="Proteomes" id="UP001221328">
    <property type="component" value="Unassembled WGS sequence"/>
</dbReference>
<evidence type="ECO:0000313" key="4">
    <source>
        <dbReference type="Proteomes" id="UP001221328"/>
    </source>
</evidence>